<dbReference type="Proteomes" id="UP000783686">
    <property type="component" value="Unassembled WGS sequence"/>
</dbReference>
<dbReference type="EMBL" id="CAJFCW020000005">
    <property type="protein sequence ID" value="CAG9119645.1"/>
    <property type="molecule type" value="Genomic_DNA"/>
</dbReference>
<evidence type="ECO:0000256" key="1">
    <source>
        <dbReference type="SAM" id="Phobius"/>
    </source>
</evidence>
<organism evidence="2 3">
    <name type="scientific">Bursaphelenchus okinawaensis</name>
    <dbReference type="NCBI Taxonomy" id="465554"/>
    <lineage>
        <taxon>Eukaryota</taxon>
        <taxon>Metazoa</taxon>
        <taxon>Ecdysozoa</taxon>
        <taxon>Nematoda</taxon>
        <taxon>Chromadorea</taxon>
        <taxon>Rhabditida</taxon>
        <taxon>Tylenchina</taxon>
        <taxon>Tylenchomorpha</taxon>
        <taxon>Aphelenchoidea</taxon>
        <taxon>Aphelenchoididae</taxon>
        <taxon>Bursaphelenchus</taxon>
    </lineage>
</organism>
<keyword evidence="1" id="KW-0812">Transmembrane</keyword>
<dbReference type="AlphaFoldDB" id="A0A811L737"/>
<accession>A0A811L737</accession>
<evidence type="ECO:0008006" key="4">
    <source>
        <dbReference type="Google" id="ProtNLM"/>
    </source>
</evidence>
<protein>
    <recommendedName>
        <fullName evidence="4">7TM_GPCR_Srx domain-containing protein</fullName>
    </recommendedName>
</protein>
<keyword evidence="1" id="KW-1133">Transmembrane helix</keyword>
<evidence type="ECO:0000313" key="2">
    <source>
        <dbReference type="EMBL" id="CAD5224122.1"/>
    </source>
</evidence>
<feature type="transmembrane region" description="Helical" evidence="1">
    <location>
        <begin position="6"/>
        <end position="30"/>
    </location>
</feature>
<keyword evidence="3" id="KW-1185">Reference proteome</keyword>
<reference evidence="2" key="1">
    <citation type="submission" date="2020-09" db="EMBL/GenBank/DDBJ databases">
        <authorList>
            <person name="Kikuchi T."/>
        </authorList>
    </citation>
    <scope>NUCLEOTIDE SEQUENCE</scope>
    <source>
        <strain evidence="2">SH1</strain>
    </source>
</reference>
<gene>
    <name evidence="2" type="ORF">BOKJ2_LOCUS10892</name>
</gene>
<dbReference type="EMBL" id="CAJFDH010000005">
    <property type="protein sequence ID" value="CAD5224122.1"/>
    <property type="molecule type" value="Genomic_DNA"/>
</dbReference>
<feature type="transmembrane region" description="Helical" evidence="1">
    <location>
        <begin position="42"/>
        <end position="66"/>
    </location>
</feature>
<evidence type="ECO:0000313" key="3">
    <source>
        <dbReference type="Proteomes" id="UP000614601"/>
    </source>
</evidence>
<name>A0A811L737_9BILA</name>
<sequence length="81" mass="8732">MGRVVSLIYASFLECLRATVFIFIGSSVTAQAILRRNLSDNTVVCVGWGAAYLLSSLVLIGVYGTYSVSLNFVYGTALPVY</sequence>
<comment type="caution">
    <text evidence="2">The sequence shown here is derived from an EMBL/GenBank/DDBJ whole genome shotgun (WGS) entry which is preliminary data.</text>
</comment>
<dbReference type="Proteomes" id="UP000614601">
    <property type="component" value="Unassembled WGS sequence"/>
</dbReference>
<keyword evidence="1" id="KW-0472">Membrane</keyword>
<proteinExistence type="predicted"/>